<evidence type="ECO:0000313" key="2">
    <source>
        <dbReference type="EMBL" id="MEN1760809.1"/>
    </source>
</evidence>
<dbReference type="InterPro" id="IPR035890">
    <property type="entry name" value="Anti-sigma-28_factor_FlgM_sf"/>
</dbReference>
<dbReference type="Proteomes" id="UP001407405">
    <property type="component" value="Unassembled WGS sequence"/>
</dbReference>
<keyword evidence="2" id="KW-0282">Flagellum</keyword>
<protein>
    <submittedName>
        <fullName evidence="2">Flagellar biosynthesis anti-sigma factor FlgM</fullName>
    </submittedName>
</protein>
<dbReference type="SUPFAM" id="SSF101498">
    <property type="entry name" value="Anti-sigma factor FlgM"/>
    <property type="match status" value="1"/>
</dbReference>
<accession>A0ABU9VUG6</accession>
<sequence>MKIQHHPHIIQAMQVYQKNRPGAVRQTGEASSVQDKIELSEKAKEFQTAMKAYQKLPEVREDRIAEVKTKMAQGQMATPEEVAAKMIQDSNRSSLF</sequence>
<dbReference type="InterPro" id="IPR031316">
    <property type="entry name" value="FlgM_C"/>
</dbReference>
<dbReference type="Pfam" id="PF04316">
    <property type="entry name" value="FlgM"/>
    <property type="match status" value="1"/>
</dbReference>
<name>A0ABU9VUG6_9CLOT</name>
<keyword evidence="3" id="KW-1185">Reference proteome</keyword>
<reference evidence="2 3" key="1">
    <citation type="submission" date="2024-04" db="EMBL/GenBank/DDBJ databases">
        <title>Genome sequencing and metabolic network reconstruction of aminoacids and betaine degradation by Anoxynatronum sibiricum.</title>
        <authorList>
            <person name="Detkova E.N."/>
            <person name="Boltjanskaja Y.V."/>
            <person name="Mardanov A.V."/>
            <person name="Kevbrin V."/>
        </authorList>
    </citation>
    <scope>NUCLEOTIDE SEQUENCE [LARGE SCALE GENOMIC DNA]</scope>
    <source>
        <strain evidence="2 3">Z-7981</strain>
    </source>
</reference>
<evidence type="ECO:0000259" key="1">
    <source>
        <dbReference type="Pfam" id="PF04316"/>
    </source>
</evidence>
<gene>
    <name evidence="2" type="ORF">AAIG11_10005</name>
</gene>
<comment type="caution">
    <text evidence="2">The sequence shown here is derived from an EMBL/GenBank/DDBJ whole genome shotgun (WGS) entry which is preliminary data.</text>
</comment>
<keyword evidence="2" id="KW-0969">Cilium</keyword>
<feature type="domain" description="Anti-sigma-28 factor FlgM C-terminal" evidence="1">
    <location>
        <begin position="35"/>
        <end position="88"/>
    </location>
</feature>
<dbReference type="RefSeq" id="WP_343186134.1">
    <property type="nucleotide sequence ID" value="NZ_JBCITM010000009.1"/>
</dbReference>
<keyword evidence="2" id="KW-0966">Cell projection</keyword>
<proteinExistence type="predicted"/>
<dbReference type="EMBL" id="JBCITM010000009">
    <property type="protein sequence ID" value="MEN1760809.1"/>
    <property type="molecule type" value="Genomic_DNA"/>
</dbReference>
<organism evidence="2 3">
    <name type="scientific">Anoxynatronum sibiricum</name>
    <dbReference type="NCBI Taxonomy" id="210623"/>
    <lineage>
        <taxon>Bacteria</taxon>
        <taxon>Bacillati</taxon>
        <taxon>Bacillota</taxon>
        <taxon>Clostridia</taxon>
        <taxon>Eubacteriales</taxon>
        <taxon>Clostridiaceae</taxon>
        <taxon>Anoxynatronum</taxon>
    </lineage>
</organism>
<evidence type="ECO:0000313" key="3">
    <source>
        <dbReference type="Proteomes" id="UP001407405"/>
    </source>
</evidence>